<evidence type="ECO:0000313" key="3">
    <source>
        <dbReference type="Proteomes" id="UP000324629"/>
    </source>
</evidence>
<evidence type="ECO:0000313" key="2">
    <source>
        <dbReference type="EMBL" id="KAA3681086.1"/>
    </source>
</evidence>
<dbReference type="EMBL" id="QNGE01000284">
    <property type="protein sequence ID" value="KAA3681086.1"/>
    <property type="molecule type" value="Genomic_DNA"/>
</dbReference>
<comment type="caution">
    <text evidence="2">The sequence shown here is derived from an EMBL/GenBank/DDBJ whole genome shotgun (WGS) entry which is preliminary data.</text>
</comment>
<keyword evidence="3" id="KW-1185">Reference proteome</keyword>
<evidence type="ECO:0000256" key="1">
    <source>
        <dbReference type="SAM" id="MobiDB-lite"/>
    </source>
</evidence>
<proteinExistence type="predicted"/>
<name>A0A5J4NZM3_9TREM</name>
<sequence length="922" mass="102987">MPKHCVQLVADVLTVPSRDTSEYSDINEDPPTSIDKVVGLERAIICPLLTCTSQLTNSDESLHNCTENCLEFPNPLGTNQQLFDHFGEGPKLITKANAHAFPMGNTACCVPDGMRQTWNNSAATGVTSSLQCLAPNLLHVQRTFVASRAVQCNDNHTIESTMFNNHSYHEPNVTNQTPVCIRNNRFTRELPTAKTHVASPLPGDEQCSKIFDDTVGCLNATSNRTNNLITSASELSVDVSSLSVQKYSNITPSMKLPVYCPTQSPEVLQEHLRTSPILKEDIDSLSTTMSVISPTGGRESLRKFKQRPAPYTKRNRTSTPNERLKRVMYNNPEDWQIKPDKSANKLCSLLDLSVFEDELSSGSDNCVERKVKLDNTISRNIQNSYENRLFGDKQNVTCSGAKKADKQVFSLGSDEISDTSSDTSSVSSLKPYKFIHANKGQININRTKATKTHCKRKLIVDGNCSSKYTTESRKHTALSQPDYSLHQPEDMLSSLNAKTNPTSTTSVEHSAKLIGNKTQVEEKTFKTDPELTESSKQDNLFGRGDTNDKACNLPHASAVSAVRMTPKSRAFSESRLPTPLGRNFSPAYRPIAISHRVSPEEQPAVDRELEVPSSKDFSKNPEEVPISENLTSNKMDNKVRINSKNDTLSNQIVQSIFDSQIKQTSLDETKIFAGLQQSREGRNIHRIEALVEEKPKSRQPREKKVTKCSTLSHLHLIERPPSCLTWNGIPVTKTIKTTDNAGRSCATQSTYLKSKHSGGEHNDSLDHTELKSTRNIEFKNCHLRHSTAIQNNCSTETNCPRSLLTSPPARLPIRRRRSSGSFVSAPLHSYSPCTQPRTKLLRRKFFIPESTNIEAILSDPDDRRIKAVCERYKCNVEIYSKLPWCGFLQYIVVLAAHDSSSLRKCARTLDCRLNWCLNAQMR</sequence>
<gene>
    <name evidence="2" type="ORF">DEA37_0009267</name>
</gene>
<dbReference type="Proteomes" id="UP000324629">
    <property type="component" value="Unassembled WGS sequence"/>
</dbReference>
<feature type="compositionally biased region" description="Basic and acidic residues" evidence="1">
    <location>
        <begin position="521"/>
        <end position="536"/>
    </location>
</feature>
<organism evidence="2 3">
    <name type="scientific">Paragonimus westermani</name>
    <dbReference type="NCBI Taxonomy" id="34504"/>
    <lineage>
        <taxon>Eukaryota</taxon>
        <taxon>Metazoa</taxon>
        <taxon>Spiralia</taxon>
        <taxon>Lophotrochozoa</taxon>
        <taxon>Platyhelminthes</taxon>
        <taxon>Trematoda</taxon>
        <taxon>Digenea</taxon>
        <taxon>Plagiorchiida</taxon>
        <taxon>Troglotremata</taxon>
        <taxon>Troglotrematidae</taxon>
        <taxon>Paragonimus</taxon>
    </lineage>
</organism>
<accession>A0A5J4NZM3</accession>
<reference evidence="2 3" key="1">
    <citation type="journal article" date="2019" name="Gigascience">
        <title>Whole-genome sequence of the oriental lung fluke Paragonimus westermani.</title>
        <authorList>
            <person name="Oey H."/>
            <person name="Zakrzewski M."/>
            <person name="Narain K."/>
            <person name="Devi K.R."/>
            <person name="Agatsuma T."/>
            <person name="Nawaratna S."/>
            <person name="Gobert G.N."/>
            <person name="Jones M.K."/>
            <person name="Ragan M.A."/>
            <person name="McManus D.P."/>
            <person name="Krause L."/>
        </authorList>
    </citation>
    <scope>NUCLEOTIDE SEQUENCE [LARGE SCALE GENOMIC DNA]</scope>
    <source>
        <strain evidence="2 3">IND2009</strain>
    </source>
</reference>
<dbReference type="AlphaFoldDB" id="A0A5J4NZM3"/>
<protein>
    <submittedName>
        <fullName evidence="2">Uncharacterized protein</fullName>
    </submittedName>
</protein>
<feature type="region of interest" description="Disordered" evidence="1">
    <location>
        <begin position="521"/>
        <end position="544"/>
    </location>
</feature>